<comment type="catalytic activity">
    <reaction evidence="1">
        <text>Hydrolysis of alkylated DNA, releasing 3-methyladenine, 3-methylguanine, 7-methylguanine and 7-methyladenine.</text>
        <dbReference type="EC" id="3.2.2.21"/>
    </reaction>
</comment>
<dbReference type="SMART" id="SM01009">
    <property type="entry name" value="AlkA_N"/>
    <property type="match status" value="1"/>
</dbReference>
<dbReference type="GO" id="GO:0043916">
    <property type="term" value="F:DNA-7-methylguanine glycosylase activity"/>
    <property type="evidence" value="ECO:0007669"/>
    <property type="project" value="TreeGrafter"/>
</dbReference>
<dbReference type="KEGG" id="sdn:Sden_2531"/>
<dbReference type="SUPFAM" id="SSF48150">
    <property type="entry name" value="DNA-glycosylase"/>
    <property type="match status" value="1"/>
</dbReference>
<dbReference type="GO" id="GO:0006285">
    <property type="term" value="P:base-excision repair, AP site formation"/>
    <property type="evidence" value="ECO:0007669"/>
    <property type="project" value="TreeGrafter"/>
</dbReference>
<keyword evidence="9" id="KW-0805">Transcription regulation</keyword>
<dbReference type="SUPFAM" id="SSF55945">
    <property type="entry name" value="TATA-box binding protein-like"/>
    <property type="match status" value="1"/>
</dbReference>
<dbReference type="GO" id="GO:0032131">
    <property type="term" value="F:alkylated DNA binding"/>
    <property type="evidence" value="ECO:0007669"/>
    <property type="project" value="TreeGrafter"/>
</dbReference>
<evidence type="ECO:0000313" key="16">
    <source>
        <dbReference type="Proteomes" id="UP000001982"/>
    </source>
</evidence>
<dbReference type="GO" id="GO:0008168">
    <property type="term" value="F:methyltransferase activity"/>
    <property type="evidence" value="ECO:0007669"/>
    <property type="project" value="UniProtKB-KW"/>
</dbReference>
<keyword evidence="13" id="KW-0234">DNA repair</keyword>
<dbReference type="AlphaFoldDB" id="Q12L65"/>
<name>Q12L65_SHEDO</name>
<dbReference type="InterPro" id="IPR011257">
    <property type="entry name" value="DNA_glycosylase"/>
</dbReference>
<evidence type="ECO:0000256" key="5">
    <source>
        <dbReference type="ARBA" id="ARBA00022679"/>
    </source>
</evidence>
<dbReference type="RefSeq" id="WP_011496962.1">
    <property type="nucleotide sequence ID" value="NC_007954.1"/>
</dbReference>
<dbReference type="Pfam" id="PF12833">
    <property type="entry name" value="HTH_18"/>
    <property type="match status" value="1"/>
</dbReference>
<dbReference type="Pfam" id="PF06029">
    <property type="entry name" value="AlkA_N"/>
    <property type="match status" value="1"/>
</dbReference>
<evidence type="ECO:0000256" key="1">
    <source>
        <dbReference type="ARBA" id="ARBA00000086"/>
    </source>
</evidence>
<dbReference type="PROSITE" id="PS01124">
    <property type="entry name" value="HTH_ARAC_FAMILY_2"/>
    <property type="match status" value="1"/>
</dbReference>
<dbReference type="InterPro" id="IPR035451">
    <property type="entry name" value="Ada-like_dom_sf"/>
</dbReference>
<keyword evidence="8" id="KW-0862">Zinc</keyword>
<keyword evidence="15" id="KW-0378">Hydrolase</keyword>
<dbReference type="GO" id="GO:0032993">
    <property type="term" value="C:protein-DNA complex"/>
    <property type="evidence" value="ECO:0007669"/>
    <property type="project" value="TreeGrafter"/>
</dbReference>
<dbReference type="Gene3D" id="1.10.1670.40">
    <property type="match status" value="1"/>
</dbReference>
<dbReference type="SMART" id="SM00478">
    <property type="entry name" value="ENDO3c"/>
    <property type="match status" value="1"/>
</dbReference>
<dbReference type="InterPro" id="IPR051912">
    <property type="entry name" value="Alkylbase_DNA_Glycosylase/TA"/>
</dbReference>
<evidence type="ECO:0000256" key="8">
    <source>
        <dbReference type="ARBA" id="ARBA00022833"/>
    </source>
</evidence>
<evidence type="ECO:0000256" key="10">
    <source>
        <dbReference type="ARBA" id="ARBA00023125"/>
    </source>
</evidence>
<dbReference type="SMART" id="SM00342">
    <property type="entry name" value="HTH_ARAC"/>
    <property type="match status" value="1"/>
</dbReference>
<organism evidence="15 16">
    <name type="scientific">Shewanella denitrificans (strain OS217 / ATCC BAA-1090 / DSM 15013)</name>
    <dbReference type="NCBI Taxonomy" id="318161"/>
    <lineage>
        <taxon>Bacteria</taxon>
        <taxon>Pseudomonadati</taxon>
        <taxon>Pseudomonadota</taxon>
        <taxon>Gammaproteobacteria</taxon>
        <taxon>Alteromonadales</taxon>
        <taxon>Shewanellaceae</taxon>
        <taxon>Shewanella</taxon>
    </lineage>
</organism>
<dbReference type="PROSITE" id="PS00041">
    <property type="entry name" value="HTH_ARAC_FAMILY_1"/>
    <property type="match status" value="1"/>
</dbReference>
<dbReference type="InterPro" id="IPR018060">
    <property type="entry name" value="HTH_AraC"/>
</dbReference>
<comment type="cofactor">
    <cofactor evidence="2">
        <name>Zn(2+)</name>
        <dbReference type="ChEBI" id="CHEBI:29105"/>
    </cofactor>
</comment>
<evidence type="ECO:0000256" key="4">
    <source>
        <dbReference type="ARBA" id="ARBA00022603"/>
    </source>
</evidence>
<evidence type="ECO:0000256" key="2">
    <source>
        <dbReference type="ARBA" id="ARBA00001947"/>
    </source>
</evidence>
<dbReference type="eggNOG" id="COG0122">
    <property type="taxonomic scope" value="Bacteria"/>
</dbReference>
<keyword evidence="11" id="KW-0010">Activator</keyword>
<dbReference type="PANTHER" id="PTHR43003:SF13">
    <property type="entry name" value="DNA-3-METHYLADENINE GLYCOSYLASE 2"/>
    <property type="match status" value="1"/>
</dbReference>
<dbReference type="InterPro" id="IPR003265">
    <property type="entry name" value="HhH-GPD_domain"/>
</dbReference>
<dbReference type="InterPro" id="IPR010316">
    <property type="entry name" value="AlkA_N"/>
</dbReference>
<sequence>MATRNEVQGPHENNCVISPSVCLQARLSRDARFDGQFFTGVFSTGIYCRSICPAPPPLEKNVRYFDSAIQAANAGLRPCLRCRPDSAPHSHAWLGTQTSLKRAISLIEQGYLRGDNSGSVESLALKLGISSRYLAKLFNQGLGTSPKRFALYQQLMFAKQLLHQTQLPITQVAMAAGFNSLRRFNEVFQQELQLTPTALRKVSAKAQTNTRNNKDAEGAITQEICLSLAFRPPLNWHKMWAFYQFRQVSGMEILDEEQGYSRSFCFDGVKGVFRVRLNEAKSQFDTQIYLLHSHDVKQLHPVVLRIRRLLDLDTDMATIAQIFVPLVAMGAKLDAGLRIPATASVFEAACRAILGQQVSVQQATKLLNTLVEHYGETFELNGQVWRLFPTPEAVATASLDELKMPGARRLALNALGAYVQEHPHSTPDDWLEVKGIGPWTVAYAKMRGLSESNVFLSSDLVIKHRIHGLYAKAGGIIETPKAYLALAADIANKVSPWGSYLTFGLWDDEDLMTSKKESSKHVVCKKVINTKQPSQKVSNKKEALK</sequence>
<dbReference type="Gene3D" id="1.10.340.30">
    <property type="entry name" value="Hypothetical protein, domain 2"/>
    <property type="match status" value="1"/>
</dbReference>
<dbReference type="OrthoDB" id="9811249at2"/>
<reference evidence="15 16" key="1">
    <citation type="submission" date="2006-03" db="EMBL/GenBank/DDBJ databases">
        <title>Complete sequence of Shewanella denitrificans OS217.</title>
        <authorList>
            <consortium name="US DOE Joint Genome Institute"/>
            <person name="Copeland A."/>
            <person name="Lucas S."/>
            <person name="Lapidus A."/>
            <person name="Barry K."/>
            <person name="Detter J.C."/>
            <person name="Glavina del Rio T."/>
            <person name="Hammon N."/>
            <person name="Israni S."/>
            <person name="Dalin E."/>
            <person name="Tice H."/>
            <person name="Pitluck S."/>
            <person name="Brettin T."/>
            <person name="Bruce D."/>
            <person name="Han C."/>
            <person name="Tapia R."/>
            <person name="Gilna P."/>
            <person name="Kiss H."/>
            <person name="Schmutz J."/>
            <person name="Larimer F."/>
            <person name="Land M."/>
            <person name="Hauser L."/>
            <person name="Kyrpides N."/>
            <person name="Lykidis A."/>
            <person name="Richardson P."/>
        </authorList>
    </citation>
    <scope>NUCLEOTIDE SEQUENCE [LARGE SCALE GENOMIC DNA]</scope>
    <source>
        <strain evidence="16">OS217 / ATCC BAA-1090 / DSM 15013</strain>
    </source>
</reference>
<dbReference type="GO" id="GO:0032259">
    <property type="term" value="P:methylation"/>
    <property type="evidence" value="ECO:0007669"/>
    <property type="project" value="UniProtKB-KW"/>
</dbReference>
<dbReference type="InterPro" id="IPR018062">
    <property type="entry name" value="HTH_AraC-typ_CS"/>
</dbReference>
<dbReference type="SUPFAM" id="SSF57884">
    <property type="entry name" value="Ada DNA repair protein, N-terminal domain (N-Ada 10)"/>
    <property type="match status" value="1"/>
</dbReference>
<dbReference type="GO" id="GO:0043565">
    <property type="term" value="F:sequence-specific DNA binding"/>
    <property type="evidence" value="ECO:0007669"/>
    <property type="project" value="InterPro"/>
</dbReference>
<gene>
    <name evidence="15" type="ordered locus">Sden_2531</name>
</gene>
<keyword evidence="10" id="KW-0238">DNA-binding</keyword>
<keyword evidence="12" id="KW-0804">Transcription</keyword>
<dbReference type="CDD" id="cd00056">
    <property type="entry name" value="ENDO3c"/>
    <property type="match status" value="1"/>
</dbReference>
<evidence type="ECO:0000259" key="14">
    <source>
        <dbReference type="PROSITE" id="PS01124"/>
    </source>
</evidence>
<feature type="domain" description="HTH araC/xylS-type" evidence="14">
    <location>
        <begin position="101"/>
        <end position="202"/>
    </location>
</feature>
<dbReference type="EC" id="3.2.2.21" evidence="3"/>
<dbReference type="eggNOG" id="COG2169">
    <property type="taxonomic scope" value="Bacteria"/>
</dbReference>
<evidence type="ECO:0000256" key="6">
    <source>
        <dbReference type="ARBA" id="ARBA00022723"/>
    </source>
</evidence>
<dbReference type="EMBL" id="CP000302">
    <property type="protein sequence ID" value="ABE55811.1"/>
    <property type="molecule type" value="Genomic_DNA"/>
</dbReference>
<dbReference type="Gene3D" id="3.40.10.10">
    <property type="entry name" value="DNA Methylphosphotriester Repair Domain"/>
    <property type="match status" value="1"/>
</dbReference>
<keyword evidence="7" id="KW-0227">DNA damage</keyword>
<dbReference type="PANTHER" id="PTHR43003">
    <property type="entry name" value="DNA-3-METHYLADENINE GLYCOSYLASE"/>
    <property type="match status" value="1"/>
</dbReference>
<evidence type="ECO:0000256" key="11">
    <source>
        <dbReference type="ARBA" id="ARBA00023159"/>
    </source>
</evidence>
<evidence type="ECO:0000256" key="9">
    <source>
        <dbReference type="ARBA" id="ARBA00023015"/>
    </source>
</evidence>
<dbReference type="STRING" id="318161.Sden_2531"/>
<protein>
    <recommendedName>
        <fullName evidence="3">DNA-3-methyladenine glycosylase II</fullName>
        <ecNumber evidence="3">3.2.2.21</ecNumber>
    </recommendedName>
</protein>
<evidence type="ECO:0000256" key="12">
    <source>
        <dbReference type="ARBA" id="ARBA00023163"/>
    </source>
</evidence>
<keyword evidence="6" id="KW-0479">Metal-binding</keyword>
<dbReference type="GO" id="GO:0005737">
    <property type="term" value="C:cytoplasm"/>
    <property type="evidence" value="ECO:0007669"/>
    <property type="project" value="TreeGrafter"/>
</dbReference>
<dbReference type="Gene3D" id="1.10.10.60">
    <property type="entry name" value="Homeodomain-like"/>
    <property type="match status" value="1"/>
</dbReference>
<keyword evidence="15" id="KW-0326">Glycosidase</keyword>
<dbReference type="InterPro" id="IPR009057">
    <property type="entry name" value="Homeodomain-like_sf"/>
</dbReference>
<dbReference type="GO" id="GO:0006307">
    <property type="term" value="P:DNA alkylation repair"/>
    <property type="evidence" value="ECO:0007669"/>
    <property type="project" value="TreeGrafter"/>
</dbReference>
<dbReference type="Gene3D" id="3.30.310.20">
    <property type="entry name" value="DNA-3-methyladenine glycosylase AlkA, N-terminal domain"/>
    <property type="match status" value="1"/>
</dbReference>
<evidence type="ECO:0000256" key="3">
    <source>
        <dbReference type="ARBA" id="ARBA00012000"/>
    </source>
</evidence>
<keyword evidence="5 15" id="KW-0808">Transferase</keyword>
<dbReference type="Proteomes" id="UP000001982">
    <property type="component" value="Chromosome"/>
</dbReference>
<keyword evidence="16" id="KW-1185">Reference proteome</keyword>
<dbReference type="InterPro" id="IPR037046">
    <property type="entry name" value="AlkA_N_sf"/>
</dbReference>
<dbReference type="GO" id="GO:0008270">
    <property type="term" value="F:zinc ion binding"/>
    <property type="evidence" value="ECO:0007669"/>
    <property type="project" value="InterPro"/>
</dbReference>
<dbReference type="InterPro" id="IPR004026">
    <property type="entry name" value="Ada_DNA_repair_Zn-bd"/>
</dbReference>
<accession>Q12L65</accession>
<dbReference type="SUPFAM" id="SSF46689">
    <property type="entry name" value="Homeodomain-like"/>
    <property type="match status" value="1"/>
</dbReference>
<evidence type="ECO:0000313" key="15">
    <source>
        <dbReference type="EMBL" id="ABE55811.1"/>
    </source>
</evidence>
<evidence type="ECO:0000256" key="7">
    <source>
        <dbReference type="ARBA" id="ARBA00022763"/>
    </source>
</evidence>
<keyword evidence="4 15" id="KW-0489">Methyltransferase</keyword>
<dbReference type="Pfam" id="PF02805">
    <property type="entry name" value="Ada_Zn_binding"/>
    <property type="match status" value="1"/>
</dbReference>
<proteinExistence type="predicted"/>
<evidence type="ECO:0000256" key="13">
    <source>
        <dbReference type="ARBA" id="ARBA00023204"/>
    </source>
</evidence>
<dbReference type="HOGENOM" id="CLU_000445_72_6_6"/>
<dbReference type="GO" id="GO:0003700">
    <property type="term" value="F:DNA-binding transcription factor activity"/>
    <property type="evidence" value="ECO:0007669"/>
    <property type="project" value="InterPro"/>
</dbReference>
<dbReference type="GO" id="GO:0008725">
    <property type="term" value="F:DNA-3-methyladenine glycosylase activity"/>
    <property type="evidence" value="ECO:0007669"/>
    <property type="project" value="TreeGrafter"/>
</dbReference>